<keyword evidence="1" id="KW-1133">Transmembrane helix</keyword>
<organism evidence="2 3">
    <name type="scientific">Penicillium brasilianum</name>
    <dbReference type="NCBI Taxonomy" id="104259"/>
    <lineage>
        <taxon>Eukaryota</taxon>
        <taxon>Fungi</taxon>
        <taxon>Dikarya</taxon>
        <taxon>Ascomycota</taxon>
        <taxon>Pezizomycotina</taxon>
        <taxon>Eurotiomycetes</taxon>
        <taxon>Eurotiomycetidae</taxon>
        <taxon>Eurotiales</taxon>
        <taxon>Aspergillaceae</taxon>
        <taxon>Penicillium</taxon>
    </lineage>
</organism>
<dbReference type="Proteomes" id="UP000190744">
    <property type="component" value="Unassembled WGS sequence"/>
</dbReference>
<proteinExistence type="predicted"/>
<evidence type="ECO:0000313" key="2">
    <source>
        <dbReference type="EMBL" id="OOQ88192.1"/>
    </source>
</evidence>
<dbReference type="AlphaFoldDB" id="A0A1S9RRQ4"/>
<reference evidence="3" key="1">
    <citation type="submission" date="2015-09" db="EMBL/GenBank/DDBJ databases">
        <authorList>
            <person name="Fill T.P."/>
            <person name="Baretta J.F."/>
            <person name="de Almeida L.G."/>
            <person name="Rocha M."/>
            <person name="de Souza D.H."/>
            <person name="Malavazi I."/>
            <person name="Cerdeira L.T."/>
            <person name="Hong H."/>
            <person name="Samborskyy M."/>
            <person name="de Vasconcelos A.T."/>
            <person name="Leadlay P."/>
            <person name="Rodrigues-Filho E."/>
        </authorList>
    </citation>
    <scope>NUCLEOTIDE SEQUENCE [LARGE SCALE GENOMIC DNA]</scope>
    <source>
        <strain evidence="3">LaBioMMi 136</strain>
    </source>
</reference>
<evidence type="ECO:0000313" key="3">
    <source>
        <dbReference type="Proteomes" id="UP000190744"/>
    </source>
</evidence>
<feature type="transmembrane region" description="Helical" evidence="1">
    <location>
        <begin position="328"/>
        <end position="346"/>
    </location>
</feature>
<name>A0A1S9RRQ4_PENBI</name>
<comment type="caution">
    <text evidence="2">The sequence shown here is derived from an EMBL/GenBank/DDBJ whole genome shotgun (WGS) entry which is preliminary data.</text>
</comment>
<evidence type="ECO:0000256" key="1">
    <source>
        <dbReference type="SAM" id="Phobius"/>
    </source>
</evidence>
<feature type="transmembrane region" description="Helical" evidence="1">
    <location>
        <begin position="358"/>
        <end position="380"/>
    </location>
</feature>
<dbReference type="EMBL" id="LJBN01000120">
    <property type="protein sequence ID" value="OOQ88192.1"/>
    <property type="molecule type" value="Genomic_DNA"/>
</dbReference>
<feature type="transmembrane region" description="Helical" evidence="1">
    <location>
        <begin position="386"/>
        <end position="408"/>
    </location>
</feature>
<keyword evidence="1" id="KW-0472">Membrane</keyword>
<keyword evidence="1" id="KW-0812">Transmembrane</keyword>
<protein>
    <submittedName>
        <fullName evidence="2">Uncharacterized protein</fullName>
    </submittedName>
</protein>
<gene>
    <name evidence="2" type="ORF">PEBR_14237</name>
</gene>
<sequence length="470" mass="51385">MSNNQTTHRAYIYGQDGRLVPLGIQIMSSDFTGPPDIAALRAATDAAIRALFQDDPPPDGMEGTQEIVPFNISGDRSARADGSIIEVSPSTENEEKINVQNPYDGPIATVQRHDPDGGNSTDAPYFPHDSWKTRFSPMISVDDPRQISIARIDPNLFHGMSMMDWESFANRLEEFSPQGPSRECALLANFKISNCSHYSANVTCLGYTSLLFHAAGSDDHFASLLSARPSIIRRDLVKLGHAPIFDETIVEAMCMIGERSTLALSKSHTGEACAAAHIVYQYLVAEYGPAKNAHKVITMEHVTNALLEKGRRIIQHHGPRLRDASKSLEATGLAFGYFVGGYLLYLERQAIHGQKRNAYVILGIKTIVTLGIAIGSFLAAGLGHATAIPVTIAIGVATSGADFTRAGVDRALKIYDWRSGLCLFIEELKASLQASATDVTRNRVIEFTNGLTKTEQWLKYFKKHEGKPGH</sequence>
<accession>A0A1S9RRQ4</accession>